<dbReference type="NCBIfam" id="NF007214">
    <property type="entry name" value="PRK09636.1"/>
    <property type="match status" value="1"/>
</dbReference>
<proteinExistence type="predicted"/>
<dbReference type="NCBIfam" id="TIGR02937">
    <property type="entry name" value="sigma70-ECF"/>
    <property type="match status" value="1"/>
</dbReference>
<dbReference type="InterPro" id="IPR052704">
    <property type="entry name" value="ECF_Sigma-70_Domain"/>
</dbReference>
<comment type="subunit">
    <text evidence="1">Interacts transiently with the RNA polymerase catalytic core formed by RpoA, RpoB, RpoC and RpoZ (2 alpha, 1 beta, 1 beta' and 1 omega subunit) to form the RNA polymerase holoenzyme that can initiate transcription.</text>
</comment>
<dbReference type="Pfam" id="PF04542">
    <property type="entry name" value="Sigma70_r2"/>
    <property type="match status" value="1"/>
</dbReference>
<dbReference type="Pfam" id="PF08281">
    <property type="entry name" value="Sigma70_r4_2"/>
    <property type="match status" value="1"/>
</dbReference>
<dbReference type="GO" id="GO:0016987">
    <property type="term" value="F:sigma factor activity"/>
    <property type="evidence" value="ECO:0007669"/>
    <property type="project" value="InterPro"/>
</dbReference>
<name>A0A6J5FWY1_9BURK</name>
<dbReference type="Gene3D" id="1.10.10.10">
    <property type="entry name" value="Winged helix-like DNA-binding domain superfamily/Winged helix DNA-binding domain"/>
    <property type="match status" value="1"/>
</dbReference>
<dbReference type="InterPro" id="IPR013324">
    <property type="entry name" value="RNA_pol_sigma_r3/r4-like"/>
</dbReference>
<dbReference type="InterPro" id="IPR007627">
    <property type="entry name" value="RNA_pol_sigma70_r2"/>
</dbReference>
<protein>
    <submittedName>
        <fullName evidence="5">ECF RNA polymerase sigma factor SigJ</fullName>
    </submittedName>
</protein>
<accession>A0A6J5FWY1</accession>
<dbReference type="InterPro" id="IPR013249">
    <property type="entry name" value="RNA_pol_sigma70_r4_t2"/>
</dbReference>
<dbReference type="Gene3D" id="3.10.450.50">
    <property type="match status" value="1"/>
</dbReference>
<dbReference type="PANTHER" id="PTHR30173">
    <property type="entry name" value="SIGMA 19 FACTOR"/>
    <property type="match status" value="1"/>
</dbReference>
<dbReference type="InterPro" id="IPR014284">
    <property type="entry name" value="RNA_pol_sigma-70_dom"/>
</dbReference>
<dbReference type="PANTHER" id="PTHR30173:SF36">
    <property type="entry name" value="ECF RNA POLYMERASE SIGMA FACTOR SIGJ"/>
    <property type="match status" value="1"/>
</dbReference>
<sequence>MILTMKRTPSSLDTPHQEPTPMDDATHIFDKLRPRLQGIAYRMLASVAEAEDVVQDAWLRWHGAERAAIDNPEAWLVSVTTRLSIDRLRAAKVQREHYAGIWLPEPHIIESPVTPEEIKERADDVSVAFLMLLERLTPEARAAFLLREVFDADYDEVANAIGKSEAACRQLVSRAKTQLRDERPRFAVSRESHLRLLQVFAQALERGDFAAINGMLAEDAVLVGDGGGRVPSFPKPMVGGRRIAQLFYAASRRFGNDLRIELAVLNGQWALLRFIEGTLESAQSYETDGERIVRIQIQRNPAKLVRLAAAFGAC</sequence>
<feature type="domain" description="RNA polymerase sigma factor 70 region 4 type 2" evidence="4">
    <location>
        <begin position="128"/>
        <end position="179"/>
    </location>
</feature>
<dbReference type="NCBIfam" id="TIGR02957">
    <property type="entry name" value="SigX4"/>
    <property type="match status" value="1"/>
</dbReference>
<feature type="domain" description="RNA polymerase sigma-70 region 2" evidence="3">
    <location>
        <begin position="29"/>
        <end position="92"/>
    </location>
</feature>
<dbReference type="InterPro" id="IPR036388">
    <property type="entry name" value="WH-like_DNA-bd_sf"/>
</dbReference>
<evidence type="ECO:0000256" key="2">
    <source>
        <dbReference type="SAM" id="MobiDB-lite"/>
    </source>
</evidence>
<dbReference type="Proteomes" id="UP000494252">
    <property type="component" value="Unassembled WGS sequence"/>
</dbReference>
<dbReference type="SUPFAM" id="SSF54427">
    <property type="entry name" value="NTF2-like"/>
    <property type="match status" value="1"/>
</dbReference>
<evidence type="ECO:0000313" key="6">
    <source>
        <dbReference type="Proteomes" id="UP000494252"/>
    </source>
</evidence>
<dbReference type="GO" id="GO:0003677">
    <property type="term" value="F:DNA binding"/>
    <property type="evidence" value="ECO:0007669"/>
    <property type="project" value="InterPro"/>
</dbReference>
<dbReference type="InterPro" id="IPR013325">
    <property type="entry name" value="RNA_pol_sigma_r2"/>
</dbReference>
<dbReference type="InterPro" id="IPR032710">
    <property type="entry name" value="NTF2-like_dom_sf"/>
</dbReference>
<evidence type="ECO:0000256" key="1">
    <source>
        <dbReference type="ARBA" id="ARBA00011344"/>
    </source>
</evidence>
<dbReference type="SUPFAM" id="SSF88946">
    <property type="entry name" value="Sigma2 domain of RNA polymerase sigma factors"/>
    <property type="match status" value="1"/>
</dbReference>
<feature type="region of interest" description="Disordered" evidence="2">
    <location>
        <begin position="1"/>
        <end position="24"/>
    </location>
</feature>
<organism evidence="5 6">
    <name type="scientific">Paraburkholderia fynbosensis</name>
    <dbReference type="NCBI Taxonomy" id="1200993"/>
    <lineage>
        <taxon>Bacteria</taxon>
        <taxon>Pseudomonadati</taxon>
        <taxon>Pseudomonadota</taxon>
        <taxon>Betaproteobacteria</taxon>
        <taxon>Burkholderiales</taxon>
        <taxon>Burkholderiaceae</taxon>
        <taxon>Paraburkholderia</taxon>
    </lineage>
</organism>
<dbReference type="EMBL" id="CADIKI010000005">
    <property type="protein sequence ID" value="CAB3787420.1"/>
    <property type="molecule type" value="Genomic_DNA"/>
</dbReference>
<reference evidence="5 6" key="1">
    <citation type="submission" date="2020-04" db="EMBL/GenBank/DDBJ databases">
        <authorList>
            <person name="De Canck E."/>
        </authorList>
    </citation>
    <scope>NUCLEOTIDE SEQUENCE [LARGE SCALE GENOMIC DNA]</scope>
    <source>
        <strain evidence="5 6">LMG 27177</strain>
    </source>
</reference>
<gene>
    <name evidence="5" type="primary">sigJ</name>
    <name evidence="5" type="ORF">LMG27177_02216</name>
</gene>
<dbReference type="SUPFAM" id="SSF88659">
    <property type="entry name" value="Sigma3 and sigma4 domains of RNA polymerase sigma factors"/>
    <property type="match status" value="1"/>
</dbReference>
<evidence type="ECO:0000259" key="3">
    <source>
        <dbReference type="Pfam" id="PF04542"/>
    </source>
</evidence>
<dbReference type="AlphaFoldDB" id="A0A6J5FWY1"/>
<dbReference type="InterPro" id="IPR014303">
    <property type="entry name" value="RNA_pol_sigma-70_ECF"/>
</dbReference>
<keyword evidence="6" id="KW-1185">Reference proteome</keyword>
<evidence type="ECO:0000259" key="4">
    <source>
        <dbReference type="Pfam" id="PF08281"/>
    </source>
</evidence>
<dbReference type="Gene3D" id="1.10.1740.10">
    <property type="match status" value="1"/>
</dbReference>
<dbReference type="GO" id="GO:0006352">
    <property type="term" value="P:DNA-templated transcription initiation"/>
    <property type="evidence" value="ECO:0007669"/>
    <property type="project" value="InterPro"/>
</dbReference>
<evidence type="ECO:0000313" key="5">
    <source>
        <dbReference type="EMBL" id="CAB3787420.1"/>
    </source>
</evidence>